<organism evidence="2 3">
    <name type="scientific">Lysinibacillus fusiformis</name>
    <dbReference type="NCBI Taxonomy" id="28031"/>
    <lineage>
        <taxon>Bacteria</taxon>
        <taxon>Bacillati</taxon>
        <taxon>Bacillota</taxon>
        <taxon>Bacilli</taxon>
        <taxon>Bacillales</taxon>
        <taxon>Bacillaceae</taxon>
        <taxon>Lysinibacillus</taxon>
    </lineage>
</organism>
<keyword evidence="1" id="KW-1133">Transmembrane helix</keyword>
<protein>
    <recommendedName>
        <fullName evidence="4">Transmembrane Fragile-X-F protein</fullName>
    </recommendedName>
</protein>
<gene>
    <name evidence="2" type="ORF">SAMN02787113_00362</name>
</gene>
<evidence type="ECO:0008006" key="4">
    <source>
        <dbReference type="Google" id="ProtNLM"/>
    </source>
</evidence>
<evidence type="ECO:0000313" key="3">
    <source>
        <dbReference type="Proteomes" id="UP000199410"/>
    </source>
</evidence>
<accession>A0A1H8ZZ56</accession>
<evidence type="ECO:0000313" key="2">
    <source>
        <dbReference type="EMBL" id="SEP69635.1"/>
    </source>
</evidence>
<comment type="caution">
    <text evidence="2">The sequence shown here is derived from an EMBL/GenBank/DDBJ whole genome shotgun (WGS) entry which is preliminary data.</text>
</comment>
<dbReference type="AlphaFoldDB" id="A0A1H8ZZ56"/>
<name>A0A1H8ZZ56_9BACI</name>
<keyword evidence="1" id="KW-0472">Membrane</keyword>
<proteinExistence type="predicted"/>
<dbReference type="Proteomes" id="UP000199410">
    <property type="component" value="Unassembled WGS sequence"/>
</dbReference>
<keyword evidence="1" id="KW-0812">Transmembrane</keyword>
<evidence type="ECO:0000256" key="1">
    <source>
        <dbReference type="SAM" id="Phobius"/>
    </source>
</evidence>
<feature type="transmembrane region" description="Helical" evidence="1">
    <location>
        <begin position="7"/>
        <end position="25"/>
    </location>
</feature>
<feature type="transmembrane region" description="Helical" evidence="1">
    <location>
        <begin position="31"/>
        <end position="56"/>
    </location>
</feature>
<dbReference type="EMBL" id="FOEL01000002">
    <property type="protein sequence ID" value="SEP69635.1"/>
    <property type="molecule type" value="Genomic_DNA"/>
</dbReference>
<sequence>MGIVEVLTVVLVLLKLTDIIAWSWWLVLLPAILSFSLYIIIIVVKLIMVLVAVLVVKKRDATR</sequence>
<reference evidence="2 3" key="1">
    <citation type="submission" date="2016-10" db="EMBL/GenBank/DDBJ databases">
        <authorList>
            <person name="Varghese N."/>
            <person name="Submissions S."/>
        </authorList>
    </citation>
    <scope>NUCLEOTIDE SEQUENCE [LARGE SCALE GENOMIC DNA]</scope>
    <source>
        <strain evidence="2 3">TC-13</strain>
    </source>
</reference>
<dbReference type="RefSeq" id="WP_089984824.1">
    <property type="nucleotide sequence ID" value="NZ_BJOM01000028.1"/>
</dbReference>